<gene>
    <name evidence="1" type="ORF">Tcan_14513</name>
</gene>
<accession>A0A0B2V9T2</accession>
<protein>
    <submittedName>
        <fullName evidence="1">Uncharacterized protein</fullName>
    </submittedName>
</protein>
<dbReference type="Proteomes" id="UP000031036">
    <property type="component" value="Unassembled WGS sequence"/>
</dbReference>
<evidence type="ECO:0000313" key="1">
    <source>
        <dbReference type="EMBL" id="KHN77750.1"/>
    </source>
</evidence>
<reference evidence="1 2" key="1">
    <citation type="submission" date="2014-11" db="EMBL/GenBank/DDBJ databases">
        <title>Genetic blueprint of the zoonotic pathogen Toxocara canis.</title>
        <authorList>
            <person name="Zhu X.-Q."/>
            <person name="Korhonen P.K."/>
            <person name="Cai H."/>
            <person name="Young N.D."/>
            <person name="Nejsum P."/>
            <person name="von Samson-Himmelstjerna G."/>
            <person name="Boag P.R."/>
            <person name="Tan P."/>
            <person name="Li Q."/>
            <person name="Min J."/>
            <person name="Yang Y."/>
            <person name="Wang X."/>
            <person name="Fang X."/>
            <person name="Hall R.S."/>
            <person name="Hofmann A."/>
            <person name="Sternberg P.W."/>
            <person name="Jex A.R."/>
            <person name="Gasser R.B."/>
        </authorList>
    </citation>
    <scope>NUCLEOTIDE SEQUENCE [LARGE SCALE GENOMIC DNA]</scope>
    <source>
        <strain evidence="1">PN_DK_2014</strain>
    </source>
</reference>
<sequence length="90" mass="9699">MNITALKVGKTLASLEIALPVQGDEDADKRLPNAIPAIVRRKGVVKRARSFYSSVLTADLRLGFAFGAASYAGRGHKCRTAVFILLNIMP</sequence>
<dbReference type="EMBL" id="JPKZ01002247">
    <property type="protein sequence ID" value="KHN77750.1"/>
    <property type="molecule type" value="Genomic_DNA"/>
</dbReference>
<keyword evidence="2" id="KW-1185">Reference proteome</keyword>
<comment type="caution">
    <text evidence="1">The sequence shown here is derived from an EMBL/GenBank/DDBJ whole genome shotgun (WGS) entry which is preliminary data.</text>
</comment>
<organism evidence="1 2">
    <name type="scientific">Toxocara canis</name>
    <name type="common">Canine roundworm</name>
    <dbReference type="NCBI Taxonomy" id="6265"/>
    <lineage>
        <taxon>Eukaryota</taxon>
        <taxon>Metazoa</taxon>
        <taxon>Ecdysozoa</taxon>
        <taxon>Nematoda</taxon>
        <taxon>Chromadorea</taxon>
        <taxon>Rhabditida</taxon>
        <taxon>Spirurina</taxon>
        <taxon>Ascaridomorpha</taxon>
        <taxon>Ascaridoidea</taxon>
        <taxon>Toxocaridae</taxon>
        <taxon>Toxocara</taxon>
    </lineage>
</organism>
<name>A0A0B2V9T2_TOXCA</name>
<evidence type="ECO:0000313" key="2">
    <source>
        <dbReference type="Proteomes" id="UP000031036"/>
    </source>
</evidence>
<dbReference type="AlphaFoldDB" id="A0A0B2V9T2"/>
<proteinExistence type="predicted"/>